<gene>
    <name evidence="2" type="ORF">NF557_08220</name>
</gene>
<keyword evidence="3" id="KW-1185">Reference proteome</keyword>
<evidence type="ECO:0008006" key="4">
    <source>
        <dbReference type="Google" id="ProtNLM"/>
    </source>
</evidence>
<feature type="compositionally biased region" description="Low complexity" evidence="1">
    <location>
        <begin position="158"/>
        <end position="167"/>
    </location>
</feature>
<protein>
    <recommendedName>
        <fullName evidence="4">DUF559 domain-containing protein</fullName>
    </recommendedName>
</protein>
<organism evidence="2 3">
    <name type="scientific">Ornithinimicrobium cryptoxanthini</name>
    <dbReference type="NCBI Taxonomy" id="2934161"/>
    <lineage>
        <taxon>Bacteria</taxon>
        <taxon>Bacillati</taxon>
        <taxon>Actinomycetota</taxon>
        <taxon>Actinomycetes</taxon>
        <taxon>Micrococcales</taxon>
        <taxon>Ornithinimicrobiaceae</taxon>
        <taxon>Ornithinimicrobium</taxon>
    </lineage>
</organism>
<feature type="region of interest" description="Disordered" evidence="1">
    <location>
        <begin position="155"/>
        <end position="181"/>
    </location>
</feature>
<evidence type="ECO:0000313" key="3">
    <source>
        <dbReference type="Proteomes" id="UP001056535"/>
    </source>
</evidence>
<reference evidence="2" key="1">
    <citation type="submission" date="2022-06" db="EMBL/GenBank/DDBJ databases">
        <title>Ornithinimicrobium JY.X270.</title>
        <authorList>
            <person name="Huang Y."/>
        </authorList>
    </citation>
    <scope>NUCLEOTIDE SEQUENCE</scope>
    <source>
        <strain evidence="2">JY.X270</strain>
    </source>
</reference>
<proteinExistence type="predicted"/>
<name>A0ABY4YM38_9MICO</name>
<dbReference type="Proteomes" id="UP001056535">
    <property type="component" value="Chromosome"/>
</dbReference>
<accession>A0ABY4YM38</accession>
<dbReference type="RefSeq" id="WP_252623617.1">
    <property type="nucleotide sequence ID" value="NZ_CP099490.1"/>
</dbReference>
<evidence type="ECO:0000256" key="1">
    <source>
        <dbReference type="SAM" id="MobiDB-lite"/>
    </source>
</evidence>
<sequence length="181" mass="19723">MEEGLASADAAVRAALVPRRELVEKAAADVGPHSRRGRRVAELAVGRIESVGESRMRFVCIVGGIEVVPQATIRDEQGTFVARVDFLVRGTNVVLEFDGRVKYADATGRALWDEKRREDRLRALGYVVVRVIWTDLADPMAVVVRIREAMVCGTSSQPAPARATPARGTFTQPEKVSPDPG</sequence>
<dbReference type="EMBL" id="CP099490">
    <property type="protein sequence ID" value="USQ77861.1"/>
    <property type="molecule type" value="Genomic_DNA"/>
</dbReference>
<evidence type="ECO:0000313" key="2">
    <source>
        <dbReference type="EMBL" id="USQ77861.1"/>
    </source>
</evidence>